<keyword evidence="5" id="KW-1185">Reference proteome</keyword>
<dbReference type="Gramene" id="PNW79425">
    <property type="protein sequence ID" value="PNW79425"/>
    <property type="gene ID" value="CHLRE_09g414600v5"/>
</dbReference>
<feature type="compositionally biased region" description="Gly residues" evidence="2">
    <location>
        <begin position="205"/>
        <end position="225"/>
    </location>
</feature>
<dbReference type="Proteomes" id="UP000006906">
    <property type="component" value="Chromosome 9"/>
</dbReference>
<gene>
    <name evidence="4" type="ORF">CHLRE_09g414600v5</name>
</gene>
<dbReference type="EMBL" id="CM008970">
    <property type="protein sequence ID" value="PNW79425.1"/>
    <property type="molecule type" value="Genomic_DNA"/>
</dbReference>
<feature type="region of interest" description="Disordered" evidence="2">
    <location>
        <begin position="1055"/>
        <end position="1079"/>
    </location>
</feature>
<proteinExistence type="predicted"/>
<evidence type="ECO:0000256" key="1">
    <source>
        <dbReference type="SAM" id="Coils"/>
    </source>
</evidence>
<feature type="region of interest" description="Disordered" evidence="2">
    <location>
        <begin position="201"/>
        <end position="248"/>
    </location>
</feature>
<evidence type="ECO:0000313" key="4">
    <source>
        <dbReference type="EMBL" id="PNW79425.1"/>
    </source>
</evidence>
<feature type="coiled-coil region" evidence="1">
    <location>
        <begin position="626"/>
        <end position="679"/>
    </location>
</feature>
<feature type="coiled-coil region" evidence="1">
    <location>
        <begin position="921"/>
        <end position="983"/>
    </location>
</feature>
<reference evidence="4 5" key="1">
    <citation type="journal article" date="2007" name="Science">
        <title>The Chlamydomonas genome reveals the evolution of key animal and plant functions.</title>
        <authorList>
            <person name="Merchant S.S."/>
            <person name="Prochnik S.E."/>
            <person name="Vallon O."/>
            <person name="Harris E.H."/>
            <person name="Karpowicz S.J."/>
            <person name="Witman G.B."/>
            <person name="Terry A."/>
            <person name="Salamov A."/>
            <person name="Fritz-Laylin L.K."/>
            <person name="Marechal-Drouard L."/>
            <person name="Marshall W.F."/>
            <person name="Qu L.H."/>
            <person name="Nelson D.R."/>
            <person name="Sanderfoot A.A."/>
            <person name="Spalding M.H."/>
            <person name="Kapitonov V.V."/>
            <person name="Ren Q."/>
            <person name="Ferris P."/>
            <person name="Lindquist E."/>
            <person name="Shapiro H."/>
            <person name="Lucas S.M."/>
            <person name="Grimwood J."/>
            <person name="Schmutz J."/>
            <person name="Cardol P."/>
            <person name="Cerutti H."/>
            <person name="Chanfreau G."/>
            <person name="Chen C.L."/>
            <person name="Cognat V."/>
            <person name="Croft M.T."/>
            <person name="Dent R."/>
            <person name="Dutcher S."/>
            <person name="Fernandez E."/>
            <person name="Fukuzawa H."/>
            <person name="Gonzalez-Ballester D."/>
            <person name="Gonzalez-Halphen D."/>
            <person name="Hallmann A."/>
            <person name="Hanikenne M."/>
            <person name="Hippler M."/>
            <person name="Inwood W."/>
            <person name="Jabbari K."/>
            <person name="Kalanon M."/>
            <person name="Kuras R."/>
            <person name="Lefebvre P.A."/>
            <person name="Lemaire S.D."/>
            <person name="Lobanov A.V."/>
            <person name="Lohr M."/>
            <person name="Manuell A."/>
            <person name="Meier I."/>
            <person name="Mets L."/>
            <person name="Mittag M."/>
            <person name="Mittelmeier T."/>
            <person name="Moroney J.V."/>
            <person name="Moseley J."/>
            <person name="Napoli C."/>
            <person name="Nedelcu A.M."/>
            <person name="Niyogi K."/>
            <person name="Novoselov S.V."/>
            <person name="Paulsen I.T."/>
            <person name="Pazour G."/>
            <person name="Purton S."/>
            <person name="Ral J.P."/>
            <person name="Riano-Pachon D.M."/>
            <person name="Riekhof W."/>
            <person name="Rymarquis L."/>
            <person name="Schroda M."/>
            <person name="Stern D."/>
            <person name="Umen J."/>
            <person name="Willows R."/>
            <person name="Wilson N."/>
            <person name="Zimmer S.L."/>
            <person name="Allmer J."/>
            <person name="Balk J."/>
            <person name="Bisova K."/>
            <person name="Chen C.J."/>
            <person name="Elias M."/>
            <person name="Gendler K."/>
            <person name="Hauser C."/>
            <person name="Lamb M.R."/>
            <person name="Ledford H."/>
            <person name="Long J.C."/>
            <person name="Minagawa J."/>
            <person name="Page M.D."/>
            <person name="Pan J."/>
            <person name="Pootakham W."/>
            <person name="Roje S."/>
            <person name="Rose A."/>
            <person name="Stahlberg E."/>
            <person name="Terauchi A.M."/>
            <person name="Yang P."/>
            <person name="Ball S."/>
            <person name="Bowler C."/>
            <person name="Dieckmann C.L."/>
            <person name="Gladyshev V.N."/>
            <person name="Green P."/>
            <person name="Jorgensen R."/>
            <person name="Mayfield S."/>
            <person name="Mueller-Roeber B."/>
            <person name="Rajamani S."/>
            <person name="Sayre R.T."/>
            <person name="Brokstein P."/>
            <person name="Dubchak I."/>
            <person name="Goodstein D."/>
            <person name="Hornick L."/>
            <person name="Huang Y.W."/>
            <person name="Jhaveri J."/>
            <person name="Luo Y."/>
            <person name="Martinez D."/>
            <person name="Ngau W.C."/>
            <person name="Otillar B."/>
            <person name="Poliakov A."/>
            <person name="Porter A."/>
            <person name="Szajkowski L."/>
            <person name="Werner G."/>
            <person name="Zhou K."/>
            <person name="Grigoriev I.V."/>
            <person name="Rokhsar D.S."/>
            <person name="Grossman A.R."/>
        </authorList>
    </citation>
    <scope>NUCLEOTIDE SEQUENCE [LARGE SCALE GENOMIC DNA]</scope>
    <source>
        <strain evidence="5">CC-503</strain>
    </source>
</reference>
<dbReference type="AlphaFoldDB" id="A0A2K3DFX9"/>
<feature type="coiled-coil region" evidence="1">
    <location>
        <begin position="745"/>
        <end position="821"/>
    </location>
</feature>
<feature type="coiled-coil region" evidence="1">
    <location>
        <begin position="523"/>
        <end position="568"/>
    </location>
</feature>
<evidence type="ECO:0000256" key="2">
    <source>
        <dbReference type="SAM" id="MobiDB-lite"/>
    </source>
</evidence>
<name>A0A2K3DFX9_CHLRE</name>
<keyword evidence="3" id="KW-0732">Signal</keyword>
<feature type="compositionally biased region" description="Low complexity" evidence="2">
    <location>
        <begin position="1062"/>
        <end position="1079"/>
    </location>
</feature>
<sequence length="1079" mass="110071">MLALCLAFNLALGIVGGQEFPLGAAAGLDFTFGGAWLRAGQFSRDARARLGPQEDSTANIKTYAPEASGRGPAARAARRAFAVDPACNFTSCCYLASSSHTAALGASSLSGALACGGATPDGSTAPCHIPVAAHTPLLLALRTRMQLSLHALSSQLDRLVASRPRAWLEQQLAELQQLLRPAVGRGRLALGPAQSAWTGLQAGAEAGGSGEPSGLHTAGGQGQGPDGPVRAVQDRTEGEGGAGHGSDDALDGLAAELALQGASAEALARLRRLVRARADYAERARAAADATAAAAAAESTMAAAAEAILASARTSGGPATAAKPLTTDAAPKAAARAGANVAFTGSARGAPPRPRTEASDVAPEQVAAKPQRDAALDSTLAQSGTPLLVELTGETVATGSGGASMEASGARAATGFGPLANASGSSAAAGSQLSGGQAQAGAATCVCPAESSSGREQSSGEVPPRRSHEAESGQLLKLLVGMSAGALCCAALAVRSSLAATEARRREAAEAAGRLEGVIEGNRRQAEALAAEYEAQLAALQARHAAEAEQLQSALSSLQLEVQQLQTSRDKCVRLAAASQRLGATAVVHLAAAVPALQQRQVMLSEALTTTVAGWKRQGAAAMAALARCKAEVVELRQRAAKQQEAAEVEVRRAVEAAAEAAQLVAATHEDQVENLTRRFQEELEGERRRRAADQWAAREAAEAAAAELAALRRRHGANLRSWLALKGWVALKMTDVAERAGRLAAEHRAQAASARATVQDLQAQLGAARAQLAAQVRAAVEARGAVSELTELLAGKDADILELEGRLGGAEAALESQRQQAGALAAALTATEESLAAARADSEQLSTALRNAQVATAAAEGRAAELLSANQLLDTQVKQFTDMTADLARIQETYVAPHQARVAALEAQVEHERAVAAAAAAERANELAAMSEDLAEARRESESLRRARAELADRLERRERELGALQAELAELSQREEEGLENALCAVRQRDREHQAALQQLLLPLPADTKATMLAQAASAGCATPSSCGAGGGVPAALMSGGFATPLTGGSGMGAGGGSSASGVRGALGLGSSSMTKR</sequence>
<evidence type="ECO:0000313" key="5">
    <source>
        <dbReference type="Proteomes" id="UP000006906"/>
    </source>
</evidence>
<dbReference type="KEGG" id="cre:CHLRE_09g414600v5"/>
<accession>A0A2K3DFX9</accession>
<dbReference type="OrthoDB" id="552983at2759"/>
<dbReference type="GeneID" id="5722351"/>
<feature type="region of interest" description="Disordered" evidence="2">
    <location>
        <begin position="344"/>
        <end position="375"/>
    </location>
</feature>
<evidence type="ECO:0000256" key="3">
    <source>
        <dbReference type="SAM" id="SignalP"/>
    </source>
</evidence>
<protein>
    <submittedName>
        <fullName evidence="4">Uncharacterized protein</fullName>
    </submittedName>
</protein>
<feature type="signal peptide" evidence="3">
    <location>
        <begin position="1"/>
        <end position="17"/>
    </location>
</feature>
<feature type="compositionally biased region" description="Low complexity" evidence="2">
    <location>
        <begin position="450"/>
        <end position="461"/>
    </location>
</feature>
<dbReference type="InParanoid" id="A0A2K3DFX9"/>
<organism evidence="4 5">
    <name type="scientific">Chlamydomonas reinhardtii</name>
    <name type="common">Chlamydomonas smithii</name>
    <dbReference type="NCBI Taxonomy" id="3055"/>
    <lineage>
        <taxon>Eukaryota</taxon>
        <taxon>Viridiplantae</taxon>
        <taxon>Chlorophyta</taxon>
        <taxon>core chlorophytes</taxon>
        <taxon>Chlorophyceae</taxon>
        <taxon>CS clade</taxon>
        <taxon>Chlamydomonadales</taxon>
        <taxon>Chlamydomonadaceae</taxon>
        <taxon>Chlamydomonas</taxon>
    </lineage>
</organism>
<feature type="region of interest" description="Disordered" evidence="2">
    <location>
        <begin position="449"/>
        <end position="469"/>
    </location>
</feature>
<dbReference type="ExpressionAtlas" id="A0A2K3DFX9">
    <property type="expression patterns" value="baseline and differential"/>
</dbReference>
<dbReference type="RefSeq" id="XP_042921646.1">
    <property type="nucleotide sequence ID" value="XM_043066350.1"/>
</dbReference>
<feature type="chain" id="PRO_5014431534" evidence="3">
    <location>
        <begin position="18"/>
        <end position="1079"/>
    </location>
</feature>
<keyword evidence="1" id="KW-0175">Coiled coil</keyword>